<evidence type="ECO:0000313" key="2">
    <source>
        <dbReference type="Proteomes" id="UP001501196"/>
    </source>
</evidence>
<accession>A0ABP5FP92</accession>
<gene>
    <name evidence="1" type="ORF">GCM10009819_10150</name>
</gene>
<dbReference type="RefSeq" id="WP_344369918.1">
    <property type="nucleotide sequence ID" value="NZ_BAAAPW010000001.1"/>
</dbReference>
<dbReference type="Proteomes" id="UP001501196">
    <property type="component" value="Unassembled WGS sequence"/>
</dbReference>
<evidence type="ECO:0000313" key="1">
    <source>
        <dbReference type="EMBL" id="GAA2028491.1"/>
    </source>
</evidence>
<name>A0ABP5FP92_9MICO</name>
<keyword evidence="2" id="KW-1185">Reference proteome</keyword>
<organism evidence="1 2">
    <name type="scientific">Agromyces tropicus</name>
    <dbReference type="NCBI Taxonomy" id="555371"/>
    <lineage>
        <taxon>Bacteria</taxon>
        <taxon>Bacillati</taxon>
        <taxon>Actinomycetota</taxon>
        <taxon>Actinomycetes</taxon>
        <taxon>Micrococcales</taxon>
        <taxon>Microbacteriaceae</taxon>
        <taxon>Agromyces</taxon>
    </lineage>
</organism>
<reference evidence="2" key="1">
    <citation type="journal article" date="2019" name="Int. J. Syst. Evol. Microbiol.">
        <title>The Global Catalogue of Microorganisms (GCM) 10K type strain sequencing project: providing services to taxonomists for standard genome sequencing and annotation.</title>
        <authorList>
            <consortium name="The Broad Institute Genomics Platform"/>
            <consortium name="The Broad Institute Genome Sequencing Center for Infectious Disease"/>
            <person name="Wu L."/>
            <person name="Ma J."/>
        </authorList>
    </citation>
    <scope>NUCLEOTIDE SEQUENCE [LARGE SCALE GENOMIC DNA]</scope>
    <source>
        <strain evidence="2">JCM 15672</strain>
    </source>
</reference>
<evidence type="ECO:0008006" key="3">
    <source>
        <dbReference type="Google" id="ProtNLM"/>
    </source>
</evidence>
<protein>
    <recommendedName>
        <fullName evidence="3">Type IV secretion protein Rhs</fullName>
    </recommendedName>
</protein>
<proteinExistence type="predicted"/>
<sequence>MHEQNLPNPWKGVPGFWARVNRLVYPFTGPAQVGIGRPEAPYVPPADPTCPLCGALMADHRIDRGDATTPTHLHCPAPTA</sequence>
<dbReference type="EMBL" id="BAAAPW010000001">
    <property type="protein sequence ID" value="GAA2028491.1"/>
    <property type="molecule type" value="Genomic_DNA"/>
</dbReference>
<comment type="caution">
    <text evidence="1">The sequence shown here is derived from an EMBL/GenBank/DDBJ whole genome shotgun (WGS) entry which is preliminary data.</text>
</comment>